<feature type="region of interest" description="Disordered" evidence="1">
    <location>
        <begin position="170"/>
        <end position="254"/>
    </location>
</feature>
<sequence>MQPSITVSPTAASRTLPPHSTSPPSSGGRSPSHSRTRSLSPGASSSLNPSPTSHAPLSPRSSQILGRPSPVVPSPSLPASPASFSRPSSPRPHEPASPTRATSQLPYELGSSGMLSRSGSAVDLSHVFERDVEFGSTHVISAQEAVDVAIAPVLDEAALALSSASDQQARDLLRDAQDEASSSGWSSPVGASPISHPGRHSYANASRSPTRSMGGGEGRSFSPSSVDGGRATSPGSSTSFSIGTPPDETLHPFSQGLSDALEKTEAARTTGLGGGLDDDRSPGGSSLFNPSQLGGEIVLPPPVMPTGLPAKSMLAMPIPFPNAASFDSPAGSIPASPSIETVNPSNPAKARRLSFLSYADVINEERLAELTGAPAGGEVPSTGGAPDLATVLNRLELSAEEQQFGL</sequence>
<comment type="caution">
    <text evidence="2">The sequence shown here is derived from an EMBL/GenBank/DDBJ whole genome shotgun (WGS) entry which is preliminary data.</text>
</comment>
<organism evidence="2 3">
    <name type="scientific">Leucosporidium creatinivorum</name>
    <dbReference type="NCBI Taxonomy" id="106004"/>
    <lineage>
        <taxon>Eukaryota</taxon>
        <taxon>Fungi</taxon>
        <taxon>Dikarya</taxon>
        <taxon>Basidiomycota</taxon>
        <taxon>Pucciniomycotina</taxon>
        <taxon>Microbotryomycetes</taxon>
        <taxon>Leucosporidiales</taxon>
        <taxon>Leucosporidium</taxon>
    </lineage>
</organism>
<feature type="compositionally biased region" description="Low complexity" evidence="1">
    <location>
        <begin position="109"/>
        <end position="120"/>
    </location>
</feature>
<dbReference type="AlphaFoldDB" id="A0A1Y2DZV7"/>
<feature type="region of interest" description="Disordered" evidence="1">
    <location>
        <begin position="268"/>
        <end position="296"/>
    </location>
</feature>
<feature type="compositionally biased region" description="Polar residues" evidence="1">
    <location>
        <begin position="39"/>
        <end position="64"/>
    </location>
</feature>
<dbReference type="InParanoid" id="A0A1Y2DZV7"/>
<dbReference type="Proteomes" id="UP000193467">
    <property type="component" value="Unassembled WGS sequence"/>
</dbReference>
<dbReference type="EMBL" id="MCGR01000066">
    <property type="protein sequence ID" value="ORY64636.1"/>
    <property type="molecule type" value="Genomic_DNA"/>
</dbReference>
<feature type="compositionally biased region" description="Low complexity" evidence="1">
    <location>
        <begin position="180"/>
        <end position="193"/>
    </location>
</feature>
<feature type="compositionally biased region" description="Low complexity" evidence="1">
    <location>
        <begin position="13"/>
        <end position="33"/>
    </location>
</feature>
<protein>
    <submittedName>
        <fullName evidence="2">Uncharacterized protein</fullName>
    </submittedName>
</protein>
<reference evidence="2 3" key="1">
    <citation type="submission" date="2016-07" db="EMBL/GenBank/DDBJ databases">
        <title>Pervasive Adenine N6-methylation of Active Genes in Fungi.</title>
        <authorList>
            <consortium name="DOE Joint Genome Institute"/>
            <person name="Mondo S.J."/>
            <person name="Dannebaum R.O."/>
            <person name="Kuo R.C."/>
            <person name="Labutti K."/>
            <person name="Haridas S."/>
            <person name="Kuo A."/>
            <person name="Salamov A."/>
            <person name="Ahrendt S.R."/>
            <person name="Lipzen A."/>
            <person name="Sullivan W."/>
            <person name="Andreopoulos W.B."/>
            <person name="Clum A."/>
            <person name="Lindquist E."/>
            <person name="Daum C."/>
            <person name="Ramamoorthy G.K."/>
            <person name="Gryganskyi A."/>
            <person name="Culley D."/>
            <person name="Magnuson J.K."/>
            <person name="James T.Y."/>
            <person name="O'Malley M.A."/>
            <person name="Stajich J.E."/>
            <person name="Spatafora J.W."/>
            <person name="Visel A."/>
            <person name="Grigoriev I.V."/>
        </authorList>
    </citation>
    <scope>NUCLEOTIDE SEQUENCE [LARGE SCALE GENOMIC DNA]</scope>
    <source>
        <strain evidence="2 3">62-1032</strain>
    </source>
</reference>
<feature type="compositionally biased region" description="Polar residues" evidence="1">
    <location>
        <begin position="233"/>
        <end position="242"/>
    </location>
</feature>
<gene>
    <name evidence="2" type="ORF">BCR35DRAFT_308741</name>
</gene>
<evidence type="ECO:0000256" key="1">
    <source>
        <dbReference type="SAM" id="MobiDB-lite"/>
    </source>
</evidence>
<feature type="region of interest" description="Disordered" evidence="1">
    <location>
        <begin position="1"/>
        <end position="120"/>
    </location>
</feature>
<keyword evidence="3" id="KW-1185">Reference proteome</keyword>
<name>A0A1Y2DZV7_9BASI</name>
<accession>A0A1Y2DZV7</accession>
<feature type="compositionally biased region" description="Polar residues" evidence="1">
    <location>
        <begin position="1"/>
        <end position="12"/>
    </location>
</feature>
<proteinExistence type="predicted"/>
<evidence type="ECO:0000313" key="2">
    <source>
        <dbReference type="EMBL" id="ORY64636.1"/>
    </source>
</evidence>
<feature type="compositionally biased region" description="Low complexity" evidence="1">
    <location>
        <begin position="79"/>
        <end position="88"/>
    </location>
</feature>
<evidence type="ECO:0000313" key="3">
    <source>
        <dbReference type="Proteomes" id="UP000193467"/>
    </source>
</evidence>
<dbReference type="OrthoDB" id="2538032at2759"/>